<accession>A0AAJ1KCI1</accession>
<dbReference type="Proteomes" id="UP001216801">
    <property type="component" value="Unassembled WGS sequence"/>
</dbReference>
<proteinExistence type="predicted"/>
<dbReference type="RefSeq" id="WP_277617089.1">
    <property type="nucleotide sequence ID" value="NZ_JARPRP010000029.1"/>
</dbReference>
<evidence type="ECO:0000313" key="1">
    <source>
        <dbReference type="EMBL" id="MDG0955700.1"/>
    </source>
</evidence>
<sequence length="261" mass="30545">MAVLQMQDFLKEYIQWWIEKYNLTLIHSSYILPGRENHSLSSSIETVVYEEPIIQNVSELQVCSQEYINKESKPKEIQMELIEDLFNVIVWEVTEGINQMGKDTLIIDTPADSIVGEDSNVILTTGEKRMQEYSRKWRIIRPFTLKPKTKTIATLVVKQKNIKRSFIVSRKLTGYIQIVTSNTQNEKQVSYHHIKAIAQKIFNPYVQIKESGVFMLNKGMYQTNLISDYYIHIEERLLQSLDIVREYKISLQINDQGHIII</sequence>
<evidence type="ECO:0000313" key="2">
    <source>
        <dbReference type="Proteomes" id="UP001216801"/>
    </source>
</evidence>
<comment type="caution">
    <text evidence="1">The sequence shown here is derived from an EMBL/GenBank/DDBJ whole genome shotgun (WGS) entry which is preliminary data.</text>
</comment>
<dbReference type="EMBL" id="JARPRR010000027">
    <property type="protein sequence ID" value="MDG0955700.1"/>
    <property type="molecule type" value="Genomic_DNA"/>
</dbReference>
<protein>
    <submittedName>
        <fullName evidence="1">Uncharacterized protein</fullName>
    </submittedName>
</protein>
<organism evidence="1 2">
    <name type="scientific">Bacillus paranthracis</name>
    <dbReference type="NCBI Taxonomy" id="2026186"/>
    <lineage>
        <taxon>Bacteria</taxon>
        <taxon>Bacillati</taxon>
        <taxon>Bacillota</taxon>
        <taxon>Bacilli</taxon>
        <taxon>Bacillales</taxon>
        <taxon>Bacillaceae</taxon>
        <taxon>Bacillus</taxon>
        <taxon>Bacillus cereus group</taxon>
    </lineage>
</organism>
<reference evidence="1" key="1">
    <citation type="submission" date="2023-03" db="EMBL/GenBank/DDBJ databases">
        <title>Genetic diversity of Bacillus cereus sensu lato isolates from Slovenia.</title>
        <authorList>
            <person name="Abdelli M."/>
        </authorList>
    </citation>
    <scope>NUCLEOTIDE SEQUENCE</scope>
    <source>
        <strain evidence="1">SIBC39</strain>
    </source>
</reference>
<name>A0AAJ1KCI1_9BACI</name>
<gene>
    <name evidence="1" type="ORF">P6U19_24325</name>
</gene>
<dbReference type="AlphaFoldDB" id="A0AAJ1KCI1"/>